<gene>
    <name evidence="1" type="ORF">LSAT_V11C400193120</name>
</gene>
<evidence type="ECO:0000313" key="2">
    <source>
        <dbReference type="Proteomes" id="UP000235145"/>
    </source>
</evidence>
<evidence type="ECO:0000313" key="1">
    <source>
        <dbReference type="EMBL" id="KAJ0211769.1"/>
    </source>
</evidence>
<comment type="caution">
    <text evidence="1">The sequence shown here is derived from an EMBL/GenBank/DDBJ whole genome shotgun (WGS) entry which is preliminary data.</text>
</comment>
<dbReference type="EMBL" id="NBSK02000004">
    <property type="protein sequence ID" value="KAJ0211769.1"/>
    <property type="molecule type" value="Genomic_DNA"/>
</dbReference>
<reference evidence="1 2" key="1">
    <citation type="journal article" date="2017" name="Nat. Commun.">
        <title>Genome assembly with in vitro proximity ligation data and whole-genome triplication in lettuce.</title>
        <authorList>
            <person name="Reyes-Chin-Wo S."/>
            <person name="Wang Z."/>
            <person name="Yang X."/>
            <person name="Kozik A."/>
            <person name="Arikit S."/>
            <person name="Song C."/>
            <person name="Xia L."/>
            <person name="Froenicke L."/>
            <person name="Lavelle D.O."/>
            <person name="Truco M.J."/>
            <person name="Xia R."/>
            <person name="Zhu S."/>
            <person name="Xu C."/>
            <person name="Xu H."/>
            <person name="Xu X."/>
            <person name="Cox K."/>
            <person name="Korf I."/>
            <person name="Meyers B.C."/>
            <person name="Michelmore R.W."/>
        </authorList>
    </citation>
    <scope>NUCLEOTIDE SEQUENCE [LARGE SCALE GENOMIC DNA]</scope>
    <source>
        <strain evidence="2">cv. Salinas</strain>
        <tissue evidence="1">Seedlings</tissue>
    </source>
</reference>
<dbReference type="Proteomes" id="UP000235145">
    <property type="component" value="Unassembled WGS sequence"/>
</dbReference>
<name>A0A9R1VUI1_LACSA</name>
<dbReference type="AlphaFoldDB" id="A0A9R1VUI1"/>
<accession>A0A9R1VUI1</accession>
<sequence>MVSYRKPIIQDIQMYETQKVCVAKACDVKILKCDEKVQAEHVERKFNSYLCSVKDVRKWRKEKKIFGWFNEILGNFCFLTKKRISL</sequence>
<protein>
    <submittedName>
        <fullName evidence="1">Uncharacterized protein</fullName>
    </submittedName>
</protein>
<keyword evidence="2" id="KW-1185">Reference proteome</keyword>
<organism evidence="1 2">
    <name type="scientific">Lactuca sativa</name>
    <name type="common">Garden lettuce</name>
    <dbReference type="NCBI Taxonomy" id="4236"/>
    <lineage>
        <taxon>Eukaryota</taxon>
        <taxon>Viridiplantae</taxon>
        <taxon>Streptophyta</taxon>
        <taxon>Embryophyta</taxon>
        <taxon>Tracheophyta</taxon>
        <taxon>Spermatophyta</taxon>
        <taxon>Magnoliopsida</taxon>
        <taxon>eudicotyledons</taxon>
        <taxon>Gunneridae</taxon>
        <taxon>Pentapetalae</taxon>
        <taxon>asterids</taxon>
        <taxon>campanulids</taxon>
        <taxon>Asterales</taxon>
        <taxon>Asteraceae</taxon>
        <taxon>Cichorioideae</taxon>
        <taxon>Cichorieae</taxon>
        <taxon>Lactucinae</taxon>
        <taxon>Lactuca</taxon>
    </lineage>
</organism>
<proteinExistence type="predicted"/>